<protein>
    <submittedName>
        <fullName evidence="9">Diadenosine 5',5'''-P1,P4-tetraphosphate asymmetrical hydrolase</fullName>
    </submittedName>
</protein>
<gene>
    <name evidence="9" type="ORF">BJ322DRAFT_1003041</name>
</gene>
<keyword evidence="10" id="KW-1185">Reference proteome</keyword>
<evidence type="ECO:0000256" key="5">
    <source>
        <dbReference type="PIRSR" id="PIRSR639383-2"/>
    </source>
</evidence>
<proteinExistence type="predicted"/>
<evidence type="ECO:0000256" key="4">
    <source>
        <dbReference type="PIRSR" id="PIRSR601310-3"/>
    </source>
</evidence>
<dbReference type="Proteomes" id="UP000736335">
    <property type="component" value="Unassembled WGS sequence"/>
</dbReference>
<dbReference type="InterPro" id="IPR001310">
    <property type="entry name" value="Histidine_triad_HIT"/>
</dbReference>
<dbReference type="InterPro" id="IPR039383">
    <property type="entry name" value="FHIT"/>
</dbReference>
<dbReference type="FunFam" id="3.30.428.10:FF:000011">
    <property type="entry name" value="Fragile histidine triad"/>
    <property type="match status" value="1"/>
</dbReference>
<feature type="domain" description="HIT" evidence="8">
    <location>
        <begin position="5"/>
        <end position="113"/>
    </location>
</feature>
<name>A0A9P6HGT7_9AGAM</name>
<evidence type="ECO:0000256" key="3">
    <source>
        <dbReference type="PIRSR" id="PIRSR601310-1"/>
    </source>
</evidence>
<keyword evidence="2 9" id="KW-0378">Hydrolase</keyword>
<dbReference type="OrthoDB" id="680339at2759"/>
<dbReference type="PRINTS" id="PR00332">
    <property type="entry name" value="HISTRIAD"/>
</dbReference>
<dbReference type="PROSITE" id="PS51084">
    <property type="entry name" value="HIT_2"/>
    <property type="match status" value="1"/>
</dbReference>
<feature type="binding site" evidence="5">
    <location>
        <position position="101"/>
    </location>
    <ligand>
        <name>substrate</name>
    </ligand>
</feature>
<feature type="binding site" evidence="5">
    <location>
        <position position="30"/>
    </location>
    <ligand>
        <name>substrate</name>
    </ligand>
</feature>
<feature type="active site" description="Tele-AMP-histidine intermediate" evidence="3">
    <location>
        <position position="99"/>
    </location>
</feature>
<evidence type="ECO:0000256" key="6">
    <source>
        <dbReference type="PIRSR" id="PIRSR639383-3"/>
    </source>
</evidence>
<dbReference type="InterPro" id="IPR036265">
    <property type="entry name" value="HIT-like_sf"/>
</dbReference>
<feature type="short sequence motif" description="Histidine triad motif" evidence="4 7">
    <location>
        <begin position="97"/>
        <end position="101"/>
    </location>
</feature>
<evidence type="ECO:0000313" key="9">
    <source>
        <dbReference type="EMBL" id="KAF9786812.1"/>
    </source>
</evidence>
<organism evidence="9 10">
    <name type="scientific">Thelephora terrestris</name>
    <dbReference type="NCBI Taxonomy" id="56493"/>
    <lineage>
        <taxon>Eukaryota</taxon>
        <taxon>Fungi</taxon>
        <taxon>Dikarya</taxon>
        <taxon>Basidiomycota</taxon>
        <taxon>Agaricomycotina</taxon>
        <taxon>Agaricomycetes</taxon>
        <taxon>Thelephorales</taxon>
        <taxon>Thelephoraceae</taxon>
        <taxon>Thelephora</taxon>
    </lineage>
</organism>
<dbReference type="EMBL" id="WIUZ02000005">
    <property type="protein sequence ID" value="KAF9786812.1"/>
    <property type="molecule type" value="Genomic_DNA"/>
</dbReference>
<dbReference type="Gene3D" id="3.30.428.10">
    <property type="entry name" value="HIT-like"/>
    <property type="match status" value="1"/>
</dbReference>
<dbReference type="InterPro" id="IPR051884">
    <property type="entry name" value="Bis(5'-adenosyl)-TPase_reg"/>
</dbReference>
<dbReference type="Pfam" id="PF01230">
    <property type="entry name" value="HIT"/>
    <property type="match status" value="1"/>
</dbReference>
<evidence type="ECO:0000256" key="1">
    <source>
        <dbReference type="ARBA" id="ARBA00022741"/>
    </source>
</evidence>
<evidence type="ECO:0000313" key="10">
    <source>
        <dbReference type="Proteomes" id="UP000736335"/>
    </source>
</evidence>
<accession>A0A9P6HGT7</accession>
<dbReference type="PANTHER" id="PTHR46243:SF1">
    <property type="entry name" value="BIS(5'-ADENOSYL)-TRIPHOSPHATASE"/>
    <property type="match status" value="1"/>
</dbReference>
<evidence type="ECO:0000256" key="2">
    <source>
        <dbReference type="ARBA" id="ARBA00022801"/>
    </source>
</evidence>
<sequence length="188" mass="20982">MSAPAKLFFSTIEVTTQAFYRSKLSYAIVNLKPIVPGHVLVIPTRPVPRISDLTSDELGSLMESVKTVGTAVEKAYNGDGLTVACQDGLAAGQSIPHVHFHILPRKLQGDLFQSNREAVYPAIEEAESELHVDLEKVTERLRRRKAVGEPVKMDADVEREPRELEEMAKEAEWLRGFFEGEKTVDHVD</sequence>
<dbReference type="InterPro" id="IPR011146">
    <property type="entry name" value="HIT-like"/>
</dbReference>
<reference evidence="9" key="1">
    <citation type="journal article" date="2020" name="Nat. Commun.">
        <title>Large-scale genome sequencing of mycorrhizal fungi provides insights into the early evolution of symbiotic traits.</title>
        <authorList>
            <person name="Miyauchi S."/>
            <person name="Kiss E."/>
            <person name="Kuo A."/>
            <person name="Drula E."/>
            <person name="Kohler A."/>
            <person name="Sanchez-Garcia M."/>
            <person name="Morin E."/>
            <person name="Andreopoulos B."/>
            <person name="Barry K.W."/>
            <person name="Bonito G."/>
            <person name="Buee M."/>
            <person name="Carver A."/>
            <person name="Chen C."/>
            <person name="Cichocki N."/>
            <person name="Clum A."/>
            <person name="Culley D."/>
            <person name="Crous P.W."/>
            <person name="Fauchery L."/>
            <person name="Girlanda M."/>
            <person name="Hayes R.D."/>
            <person name="Keri Z."/>
            <person name="LaButti K."/>
            <person name="Lipzen A."/>
            <person name="Lombard V."/>
            <person name="Magnuson J."/>
            <person name="Maillard F."/>
            <person name="Murat C."/>
            <person name="Nolan M."/>
            <person name="Ohm R.A."/>
            <person name="Pangilinan J."/>
            <person name="Pereira M.F."/>
            <person name="Perotto S."/>
            <person name="Peter M."/>
            <person name="Pfister S."/>
            <person name="Riley R."/>
            <person name="Sitrit Y."/>
            <person name="Stielow J.B."/>
            <person name="Szollosi G."/>
            <person name="Zifcakova L."/>
            <person name="Stursova M."/>
            <person name="Spatafora J.W."/>
            <person name="Tedersoo L."/>
            <person name="Vaario L.M."/>
            <person name="Yamada A."/>
            <person name="Yan M."/>
            <person name="Wang P."/>
            <person name="Xu J."/>
            <person name="Bruns T."/>
            <person name="Baldrian P."/>
            <person name="Vilgalys R."/>
            <person name="Dunand C."/>
            <person name="Henrissat B."/>
            <person name="Grigoriev I.V."/>
            <person name="Hibbett D."/>
            <person name="Nagy L.G."/>
            <person name="Martin F.M."/>
        </authorList>
    </citation>
    <scope>NUCLEOTIDE SEQUENCE</scope>
    <source>
        <strain evidence="9">UH-Tt-Lm1</strain>
    </source>
</reference>
<feature type="binding site" evidence="5">
    <location>
        <position position="86"/>
    </location>
    <ligand>
        <name>substrate</name>
    </ligand>
</feature>
<dbReference type="GO" id="GO:0000166">
    <property type="term" value="F:nucleotide binding"/>
    <property type="evidence" value="ECO:0007669"/>
    <property type="project" value="UniProtKB-KW"/>
</dbReference>
<dbReference type="CDD" id="cd01275">
    <property type="entry name" value="FHIT"/>
    <property type="match status" value="1"/>
</dbReference>
<evidence type="ECO:0000259" key="8">
    <source>
        <dbReference type="PROSITE" id="PS51084"/>
    </source>
</evidence>
<dbReference type="PANTHER" id="PTHR46243">
    <property type="entry name" value="BIS(5'-ADENOSYL)-TRIPHOSPHATASE"/>
    <property type="match status" value="1"/>
</dbReference>
<reference evidence="9" key="2">
    <citation type="submission" date="2020-11" db="EMBL/GenBank/DDBJ databases">
        <authorList>
            <consortium name="DOE Joint Genome Institute"/>
            <person name="Kuo A."/>
            <person name="Miyauchi S."/>
            <person name="Kiss E."/>
            <person name="Drula E."/>
            <person name="Kohler A."/>
            <person name="Sanchez-Garcia M."/>
            <person name="Andreopoulos B."/>
            <person name="Barry K.W."/>
            <person name="Bonito G."/>
            <person name="Buee M."/>
            <person name="Carver A."/>
            <person name="Chen C."/>
            <person name="Cichocki N."/>
            <person name="Clum A."/>
            <person name="Culley D."/>
            <person name="Crous P.W."/>
            <person name="Fauchery L."/>
            <person name="Girlanda M."/>
            <person name="Hayes R."/>
            <person name="Keri Z."/>
            <person name="Labutti K."/>
            <person name="Lipzen A."/>
            <person name="Lombard V."/>
            <person name="Magnuson J."/>
            <person name="Maillard F."/>
            <person name="Morin E."/>
            <person name="Murat C."/>
            <person name="Nolan M."/>
            <person name="Ohm R."/>
            <person name="Pangilinan J."/>
            <person name="Pereira M."/>
            <person name="Perotto S."/>
            <person name="Peter M."/>
            <person name="Riley R."/>
            <person name="Sitrit Y."/>
            <person name="Stielow B."/>
            <person name="Szollosi G."/>
            <person name="Zifcakova L."/>
            <person name="Stursova M."/>
            <person name="Spatafora J.W."/>
            <person name="Tedersoo L."/>
            <person name="Vaario L.-M."/>
            <person name="Yamada A."/>
            <person name="Yan M."/>
            <person name="Wang P."/>
            <person name="Xu J."/>
            <person name="Bruns T."/>
            <person name="Baldrian P."/>
            <person name="Vilgalys R."/>
            <person name="Henrissat B."/>
            <person name="Grigoriev I.V."/>
            <person name="Hibbett D."/>
            <person name="Nagy L.G."/>
            <person name="Martin F.M."/>
        </authorList>
    </citation>
    <scope>NUCLEOTIDE SEQUENCE</scope>
    <source>
        <strain evidence="9">UH-Tt-Lm1</strain>
    </source>
</reference>
<dbReference type="AlphaFoldDB" id="A0A9P6HGT7"/>
<dbReference type="InterPro" id="IPR019808">
    <property type="entry name" value="Histidine_triad_CS"/>
</dbReference>
<dbReference type="SUPFAM" id="SSF54197">
    <property type="entry name" value="HIT-like"/>
    <property type="match status" value="1"/>
</dbReference>
<dbReference type="PROSITE" id="PS00892">
    <property type="entry name" value="HIT_1"/>
    <property type="match status" value="1"/>
</dbReference>
<comment type="caution">
    <text evidence="9">The sequence shown here is derived from an EMBL/GenBank/DDBJ whole genome shotgun (WGS) entry which is preliminary data.</text>
</comment>
<evidence type="ECO:0000256" key="7">
    <source>
        <dbReference type="PROSITE-ProRule" id="PRU00464"/>
    </source>
</evidence>
<feature type="site" description="Important for induction of apoptosis" evidence="6">
    <location>
        <position position="120"/>
    </location>
</feature>
<dbReference type="GO" id="GO:0016787">
    <property type="term" value="F:hydrolase activity"/>
    <property type="evidence" value="ECO:0007669"/>
    <property type="project" value="UniProtKB-KW"/>
</dbReference>
<keyword evidence="1" id="KW-0547">Nucleotide-binding</keyword>